<dbReference type="Gene3D" id="1.10.357.10">
    <property type="entry name" value="Tetracycline Repressor, domain 2"/>
    <property type="match status" value="1"/>
</dbReference>
<evidence type="ECO:0000313" key="2">
    <source>
        <dbReference type="Proteomes" id="UP000198925"/>
    </source>
</evidence>
<sequence>MTIADIPLNALSPTQFDEIGSAILQRVMERMEEMDLGEEPPFTYRLSSLRAFAATMLEDAVEHPAMMKVLFDAATSALLPPEEADERTLLQEQIGRRIGSDAIDAGYFMDVVCDVLTEELVFNECWPLHPSHSRRES</sequence>
<evidence type="ECO:0000313" key="1">
    <source>
        <dbReference type="EMBL" id="SDC74033.1"/>
    </source>
</evidence>
<dbReference type="AlphaFoldDB" id="A0A1G6P1J5"/>
<proteinExistence type="predicted"/>
<keyword evidence="2" id="KW-1185">Reference proteome</keyword>
<gene>
    <name evidence="1" type="ORF">SAMN04487779_1002236</name>
</gene>
<dbReference type="EMBL" id="FMZX01000002">
    <property type="protein sequence ID" value="SDC74033.1"/>
    <property type="molecule type" value="Genomic_DNA"/>
</dbReference>
<dbReference type="RefSeq" id="WP_090661998.1">
    <property type="nucleotide sequence ID" value="NZ_FMZX01000002.1"/>
</dbReference>
<accession>A0A1G6P1J5</accession>
<protein>
    <submittedName>
        <fullName evidence="1">Uncharacterized protein</fullName>
    </submittedName>
</protein>
<reference evidence="1 2" key="1">
    <citation type="submission" date="2016-10" db="EMBL/GenBank/DDBJ databases">
        <authorList>
            <person name="de Groot N.N."/>
        </authorList>
    </citation>
    <scope>NUCLEOTIDE SEQUENCE [LARGE SCALE GENOMIC DNA]</scope>
    <source>
        <strain evidence="1 2">CPCC 100156</strain>
    </source>
</reference>
<organism evidence="1 2">
    <name type="scientific">Belnapia rosea</name>
    <dbReference type="NCBI Taxonomy" id="938405"/>
    <lineage>
        <taxon>Bacteria</taxon>
        <taxon>Pseudomonadati</taxon>
        <taxon>Pseudomonadota</taxon>
        <taxon>Alphaproteobacteria</taxon>
        <taxon>Acetobacterales</taxon>
        <taxon>Roseomonadaceae</taxon>
        <taxon>Belnapia</taxon>
    </lineage>
</organism>
<name>A0A1G6P1J5_9PROT</name>
<dbReference type="Proteomes" id="UP000198925">
    <property type="component" value="Unassembled WGS sequence"/>
</dbReference>